<evidence type="ECO:0000256" key="1">
    <source>
        <dbReference type="ARBA" id="ARBA00004651"/>
    </source>
</evidence>
<feature type="transmembrane region" description="Helical" evidence="6">
    <location>
        <begin position="12"/>
        <end position="37"/>
    </location>
</feature>
<gene>
    <name evidence="7" type="ORF">FB550_105126</name>
</gene>
<dbReference type="AlphaFoldDB" id="A0A561DEL1"/>
<keyword evidence="3 6" id="KW-0812">Transmembrane</keyword>
<proteinExistence type="predicted"/>
<keyword evidence="4 6" id="KW-1133">Transmembrane helix</keyword>
<comment type="subcellular location">
    <subcellularLocation>
        <location evidence="1">Cell membrane</location>
        <topology evidence="1">Multi-pass membrane protein</topology>
    </subcellularLocation>
</comment>
<organism evidence="7 8">
    <name type="scientific">Neobacillus bataviensis</name>
    <dbReference type="NCBI Taxonomy" id="220685"/>
    <lineage>
        <taxon>Bacteria</taxon>
        <taxon>Bacillati</taxon>
        <taxon>Bacillota</taxon>
        <taxon>Bacilli</taxon>
        <taxon>Bacillales</taxon>
        <taxon>Bacillaceae</taxon>
        <taxon>Neobacillus</taxon>
    </lineage>
</organism>
<name>A0A561DEL1_9BACI</name>
<keyword evidence="5 6" id="KW-0472">Membrane</keyword>
<feature type="transmembrane region" description="Helical" evidence="6">
    <location>
        <begin position="154"/>
        <end position="178"/>
    </location>
</feature>
<evidence type="ECO:0000313" key="8">
    <source>
        <dbReference type="Proteomes" id="UP000319671"/>
    </source>
</evidence>
<feature type="transmembrane region" description="Helical" evidence="6">
    <location>
        <begin position="120"/>
        <end position="142"/>
    </location>
</feature>
<evidence type="ECO:0000256" key="4">
    <source>
        <dbReference type="ARBA" id="ARBA00022989"/>
    </source>
</evidence>
<dbReference type="Pfam" id="PF09678">
    <property type="entry name" value="Caa3_CtaG"/>
    <property type="match status" value="1"/>
</dbReference>
<dbReference type="EMBL" id="VIVN01000005">
    <property type="protein sequence ID" value="TWE01758.1"/>
    <property type="molecule type" value="Genomic_DNA"/>
</dbReference>
<feature type="transmembrane region" description="Helical" evidence="6">
    <location>
        <begin position="229"/>
        <end position="248"/>
    </location>
</feature>
<evidence type="ECO:0000256" key="3">
    <source>
        <dbReference type="ARBA" id="ARBA00022692"/>
    </source>
</evidence>
<comment type="caution">
    <text evidence="7">The sequence shown here is derived from an EMBL/GenBank/DDBJ whole genome shotgun (WGS) entry which is preliminary data.</text>
</comment>
<feature type="transmembrane region" description="Helical" evidence="6">
    <location>
        <begin position="190"/>
        <end position="209"/>
    </location>
</feature>
<evidence type="ECO:0000256" key="6">
    <source>
        <dbReference type="SAM" id="Phobius"/>
    </source>
</evidence>
<evidence type="ECO:0000256" key="5">
    <source>
        <dbReference type="ARBA" id="ARBA00023136"/>
    </source>
</evidence>
<dbReference type="Proteomes" id="UP000319671">
    <property type="component" value="Unassembled WGS sequence"/>
</dbReference>
<evidence type="ECO:0000256" key="2">
    <source>
        <dbReference type="ARBA" id="ARBA00022475"/>
    </source>
</evidence>
<dbReference type="InterPro" id="IPR019108">
    <property type="entry name" value="Caa3_assmbl_CtaG-rel"/>
</dbReference>
<feature type="transmembrane region" description="Helical" evidence="6">
    <location>
        <begin position="44"/>
        <end position="65"/>
    </location>
</feature>
<reference evidence="7 8" key="1">
    <citation type="submission" date="2019-06" db="EMBL/GenBank/DDBJ databases">
        <title>Sorghum-associated microbial communities from plants grown in Nebraska, USA.</title>
        <authorList>
            <person name="Schachtman D."/>
        </authorList>
    </citation>
    <scope>NUCLEOTIDE SEQUENCE [LARGE SCALE GENOMIC DNA]</scope>
    <source>
        <strain evidence="7 8">2482</strain>
    </source>
</reference>
<keyword evidence="2" id="KW-1003">Cell membrane</keyword>
<feature type="transmembrane region" description="Helical" evidence="6">
    <location>
        <begin position="77"/>
        <end position="99"/>
    </location>
</feature>
<keyword evidence="8" id="KW-1185">Reference proteome</keyword>
<evidence type="ECO:0000313" key="7">
    <source>
        <dbReference type="EMBL" id="TWE01758.1"/>
    </source>
</evidence>
<protein>
    <submittedName>
        <fullName evidence="7">Putative membrane protein</fullName>
    </submittedName>
</protein>
<accession>A0A561DEL1</accession>
<sequence>MHNSHHLWYSFSFHLLLMVPFIFAFLAYLGAVVKIVLSGKTWPLYRVILWVLGVFCALGAVTGPIGARAHADFTVHMIGHLLLGMLAPLLMVLAAPMTLILRTVNVMLARRLCLILKNKFFRFIGSPMIATVLNIGGLWVLYYSSLYNVMQENVFLHLLVHMHIFLAGYVFTLSIIYIDPAPHRLSFLHRGLVFATALSGHGILAKYIYAHPPAGVGAEQAKMAGMVMYYGGDVIELVLIIIFCYQWYKSSRPAKAVDQLYGVR</sequence>
<dbReference type="GO" id="GO:0005886">
    <property type="term" value="C:plasma membrane"/>
    <property type="evidence" value="ECO:0007669"/>
    <property type="project" value="UniProtKB-SubCell"/>
</dbReference>
<dbReference type="RefSeq" id="WP_144565048.1">
    <property type="nucleotide sequence ID" value="NZ_VIVN01000005.1"/>
</dbReference>